<dbReference type="Proteomes" id="UP001396334">
    <property type="component" value="Unassembled WGS sequence"/>
</dbReference>
<dbReference type="SUPFAM" id="SSF69742">
    <property type="entry name" value="Glutamyl tRNA-reductase catalytic, N-terminal domain"/>
    <property type="match status" value="1"/>
</dbReference>
<keyword evidence="3" id="KW-1185">Reference proteome</keyword>
<name>A0ABR2A939_9ROSI</name>
<evidence type="ECO:0000313" key="2">
    <source>
        <dbReference type="EMBL" id="KAK8489564.1"/>
    </source>
</evidence>
<dbReference type="Pfam" id="PF05201">
    <property type="entry name" value="GlutR_N"/>
    <property type="match status" value="1"/>
</dbReference>
<gene>
    <name evidence="2" type="ORF">V6N11_037049</name>
</gene>
<organism evidence="2 3">
    <name type="scientific">Hibiscus sabdariffa</name>
    <name type="common">roselle</name>
    <dbReference type="NCBI Taxonomy" id="183260"/>
    <lineage>
        <taxon>Eukaryota</taxon>
        <taxon>Viridiplantae</taxon>
        <taxon>Streptophyta</taxon>
        <taxon>Embryophyta</taxon>
        <taxon>Tracheophyta</taxon>
        <taxon>Spermatophyta</taxon>
        <taxon>Magnoliopsida</taxon>
        <taxon>eudicotyledons</taxon>
        <taxon>Gunneridae</taxon>
        <taxon>Pentapetalae</taxon>
        <taxon>rosids</taxon>
        <taxon>malvids</taxon>
        <taxon>Malvales</taxon>
        <taxon>Malvaceae</taxon>
        <taxon>Malvoideae</taxon>
        <taxon>Hibiscus</taxon>
    </lineage>
</organism>
<comment type="caution">
    <text evidence="2">The sequence shown here is derived from an EMBL/GenBank/DDBJ whole genome shotgun (WGS) entry which is preliminary data.</text>
</comment>
<dbReference type="PANTHER" id="PTHR43120">
    <property type="entry name" value="GLUTAMYL-TRNA REDUCTASE 1, CHLOROPLASTIC"/>
    <property type="match status" value="1"/>
</dbReference>
<accession>A0ABR2A939</accession>
<sequence length="120" mass="13832">MNFDQRGKLIVNIFKGDIVPVSRFIFLPCFNLALLRVELEFVKKNIGVYDNIAKQLLTKVDGYTKEMCIILFIRLRIHTAPMEMREKIALLEVECPRFTAELGNLSHIEEVAILSTCDMI</sequence>
<evidence type="ECO:0000313" key="3">
    <source>
        <dbReference type="Proteomes" id="UP001396334"/>
    </source>
</evidence>
<reference evidence="2 3" key="1">
    <citation type="journal article" date="2024" name="G3 (Bethesda)">
        <title>Genome assembly of Hibiscus sabdariffa L. provides insights into metabolisms of medicinal natural products.</title>
        <authorList>
            <person name="Kim T."/>
        </authorList>
    </citation>
    <scope>NUCLEOTIDE SEQUENCE [LARGE SCALE GENOMIC DNA]</scope>
    <source>
        <strain evidence="2">TK-2024</strain>
        <tissue evidence="2">Old leaves</tissue>
    </source>
</reference>
<dbReference type="Gene3D" id="3.30.460.30">
    <property type="entry name" value="Glutamyl-tRNA reductase, N-terminal domain"/>
    <property type="match status" value="1"/>
</dbReference>
<protein>
    <recommendedName>
        <fullName evidence="1">Glutamyl-tRNA reductase N-terminal domain-containing protein</fullName>
    </recommendedName>
</protein>
<evidence type="ECO:0000259" key="1">
    <source>
        <dbReference type="Pfam" id="PF05201"/>
    </source>
</evidence>
<dbReference type="InterPro" id="IPR015895">
    <property type="entry name" value="4pyrrol_synth_GluRdtase_N"/>
</dbReference>
<dbReference type="PANTHER" id="PTHR43120:SF1">
    <property type="entry name" value="GLUTAMYL-TRNA REDUCTASE 1, CHLOROPLASTIC"/>
    <property type="match status" value="1"/>
</dbReference>
<proteinExistence type="predicted"/>
<dbReference type="InterPro" id="IPR036343">
    <property type="entry name" value="GluRdtase_N_sf"/>
</dbReference>
<feature type="domain" description="Glutamyl-tRNA reductase N-terminal" evidence="1">
    <location>
        <begin position="73"/>
        <end position="118"/>
    </location>
</feature>
<dbReference type="EMBL" id="JBBPBN010000307">
    <property type="protein sequence ID" value="KAK8489564.1"/>
    <property type="molecule type" value="Genomic_DNA"/>
</dbReference>